<feature type="transmembrane region" description="Helical" evidence="5">
    <location>
        <begin position="97"/>
        <end position="119"/>
    </location>
</feature>
<proteinExistence type="predicted"/>
<dbReference type="InterPro" id="IPR002657">
    <property type="entry name" value="BilAc:Na_symport/Acr3"/>
</dbReference>
<evidence type="ECO:0000256" key="2">
    <source>
        <dbReference type="ARBA" id="ARBA00022692"/>
    </source>
</evidence>
<dbReference type="InterPro" id="IPR038770">
    <property type="entry name" value="Na+/solute_symporter_sf"/>
</dbReference>
<comment type="caution">
    <text evidence="7">The sequence shown here is derived from an EMBL/GenBank/DDBJ whole genome shotgun (WGS) entry which is preliminary data.</text>
</comment>
<evidence type="ECO:0000256" key="4">
    <source>
        <dbReference type="ARBA" id="ARBA00023136"/>
    </source>
</evidence>
<dbReference type="Gene3D" id="1.20.1530.20">
    <property type="match status" value="1"/>
</dbReference>
<name>A0A5S3XVD6_9GAMM</name>
<dbReference type="PANTHER" id="PTHR10361:SF24">
    <property type="entry name" value="P3 PROTEIN"/>
    <property type="match status" value="1"/>
</dbReference>
<dbReference type="EMBL" id="PNCK01000076">
    <property type="protein sequence ID" value="TMP40481.1"/>
    <property type="molecule type" value="Genomic_DNA"/>
</dbReference>
<evidence type="ECO:0000313" key="9">
    <source>
        <dbReference type="Proteomes" id="UP000307706"/>
    </source>
</evidence>
<evidence type="ECO:0000256" key="5">
    <source>
        <dbReference type="SAM" id="Phobius"/>
    </source>
</evidence>
<feature type="transmembrane region" description="Helical" evidence="5">
    <location>
        <begin position="68"/>
        <end position="90"/>
    </location>
</feature>
<feature type="transmembrane region" description="Helical" evidence="5">
    <location>
        <begin position="39"/>
        <end position="62"/>
    </location>
</feature>
<evidence type="ECO:0000256" key="1">
    <source>
        <dbReference type="ARBA" id="ARBA00004141"/>
    </source>
</evidence>
<dbReference type="Proteomes" id="UP000305730">
    <property type="component" value="Unassembled WGS sequence"/>
</dbReference>
<keyword evidence="2 5" id="KW-0812">Transmembrane</keyword>
<reference evidence="8 9" key="1">
    <citation type="submission" date="2017-12" db="EMBL/GenBank/DDBJ databases">
        <authorList>
            <person name="Paulsen S."/>
            <person name="Gram L.K."/>
        </authorList>
    </citation>
    <scope>NUCLEOTIDE SEQUENCE [LARGE SCALE GENOMIC DNA]</scope>
    <source>
        <strain evidence="7 9">S2231</strain>
        <strain evidence="6 8">S2233</strain>
    </source>
</reference>
<organism evidence="7 9">
    <name type="scientific">Pseudoalteromonas citrea</name>
    <dbReference type="NCBI Taxonomy" id="43655"/>
    <lineage>
        <taxon>Bacteria</taxon>
        <taxon>Pseudomonadati</taxon>
        <taxon>Pseudomonadota</taxon>
        <taxon>Gammaproteobacteria</taxon>
        <taxon>Alteromonadales</taxon>
        <taxon>Pseudoalteromonadaceae</taxon>
        <taxon>Pseudoalteromonas</taxon>
    </lineage>
</organism>
<feature type="transmembrane region" description="Helical" evidence="5">
    <location>
        <begin position="197"/>
        <end position="220"/>
    </location>
</feature>
<keyword evidence="4 5" id="KW-0472">Membrane</keyword>
<evidence type="ECO:0000256" key="3">
    <source>
        <dbReference type="ARBA" id="ARBA00022989"/>
    </source>
</evidence>
<reference evidence="9" key="2">
    <citation type="submission" date="2019-06" db="EMBL/GenBank/DDBJ databases">
        <title>Co-occurence of chitin degradation, pigmentation and bioactivity in marine Pseudoalteromonas.</title>
        <authorList>
            <person name="Sonnenschein E.C."/>
            <person name="Bech P.K."/>
        </authorList>
    </citation>
    <scope>NUCLEOTIDE SEQUENCE [LARGE SCALE GENOMIC DNA]</scope>
    <source>
        <strain evidence="9">S2231</strain>
    </source>
</reference>
<dbReference type="GO" id="GO:0016020">
    <property type="term" value="C:membrane"/>
    <property type="evidence" value="ECO:0007669"/>
    <property type="project" value="UniProtKB-SubCell"/>
</dbReference>
<feature type="transmembrane region" description="Helical" evidence="5">
    <location>
        <begin position="170"/>
        <end position="191"/>
    </location>
</feature>
<keyword evidence="3 5" id="KW-1133">Transmembrane helix</keyword>
<feature type="transmembrane region" description="Helical" evidence="5">
    <location>
        <begin position="259"/>
        <end position="281"/>
    </location>
</feature>
<evidence type="ECO:0000313" key="7">
    <source>
        <dbReference type="EMBL" id="TMP61773.1"/>
    </source>
</evidence>
<protein>
    <submittedName>
        <fullName evidence="7">Na+-dependent transporter</fullName>
    </submittedName>
</protein>
<dbReference type="PANTHER" id="PTHR10361">
    <property type="entry name" value="SODIUM-BILE ACID COTRANSPORTER"/>
    <property type="match status" value="1"/>
</dbReference>
<dbReference type="OrthoDB" id="9806785at2"/>
<accession>A0A5S3XVD6</accession>
<feature type="transmembrane region" description="Helical" evidence="5">
    <location>
        <begin position="6"/>
        <end position="27"/>
    </location>
</feature>
<gene>
    <name evidence="7" type="ORF">CWB96_03020</name>
    <name evidence="6" type="ORF">CWB97_18020</name>
</gene>
<sequence>MLTTLIAIGLPIALIFIMIGVGLSLIRDDFKRVLKQPKSFIVGAFCQLCLLPCTALLIIFILGLNGELAAGLFILSLCPGGTTSNLYSYLAKADVGLSVSLTAIIGFITPFTLPFLSVWAINTYVGTHSTFTLPLIETWLKLMVITVFPVLIGMAIRNKFPVLAQRVQPYVSVFSVVILVLVILSICGKLGSQIFEYILLAGPAALMLNIMTMLLGFTAGHCLLKNTAQSRTITLEVGLQNGTLALLITTGMLNNSVMSIAPSIYSLLMFFTASLFTYCVLKKDT</sequence>
<dbReference type="Proteomes" id="UP000307706">
    <property type="component" value="Unassembled WGS sequence"/>
</dbReference>
<dbReference type="EMBL" id="PNCL01000014">
    <property type="protein sequence ID" value="TMP61773.1"/>
    <property type="molecule type" value="Genomic_DNA"/>
</dbReference>
<reference evidence="7" key="3">
    <citation type="submission" date="2019-09" db="EMBL/GenBank/DDBJ databases">
        <title>Co-occurence of chitin degradation, pigmentation and bioactivity in marine Pseudoalteromonas.</title>
        <authorList>
            <person name="Sonnenschein E.C."/>
            <person name="Bech P.K."/>
        </authorList>
    </citation>
    <scope>NUCLEOTIDE SEQUENCE</scope>
    <source>
        <strain evidence="7">S2231</strain>
        <strain evidence="6 8">S2233</strain>
    </source>
</reference>
<feature type="transmembrane region" description="Helical" evidence="5">
    <location>
        <begin position="232"/>
        <end position="253"/>
    </location>
</feature>
<comment type="subcellular location">
    <subcellularLocation>
        <location evidence="1">Membrane</location>
        <topology evidence="1">Multi-pass membrane protein</topology>
    </subcellularLocation>
</comment>
<keyword evidence="8" id="KW-1185">Reference proteome</keyword>
<dbReference type="RefSeq" id="WP_138598065.1">
    <property type="nucleotide sequence ID" value="NZ_PNCK01000076.1"/>
</dbReference>
<dbReference type="Pfam" id="PF01758">
    <property type="entry name" value="SBF"/>
    <property type="match status" value="1"/>
</dbReference>
<dbReference type="AlphaFoldDB" id="A0A5S3XVD6"/>
<evidence type="ECO:0000313" key="8">
    <source>
        <dbReference type="Proteomes" id="UP000305730"/>
    </source>
</evidence>
<dbReference type="InterPro" id="IPR004710">
    <property type="entry name" value="Bilac:Na_transpt"/>
</dbReference>
<feature type="transmembrane region" description="Helical" evidence="5">
    <location>
        <begin position="139"/>
        <end position="158"/>
    </location>
</feature>
<evidence type="ECO:0000313" key="6">
    <source>
        <dbReference type="EMBL" id="TMP40481.1"/>
    </source>
</evidence>